<proteinExistence type="predicted"/>
<sequence length="92" mass="10238">MATVDQVARGLNKRKFGTGVEITPPPPRVHGNSPFSSLMGESRLEYELFYSHGMGETITESYQKSTHQSTATPKTLNKSELVRLNLCFHALN</sequence>
<dbReference type="EMBL" id="BPLR01018445">
    <property type="protein sequence ID" value="GIY99662.1"/>
    <property type="molecule type" value="Genomic_DNA"/>
</dbReference>
<reference evidence="2 3" key="1">
    <citation type="submission" date="2021-06" db="EMBL/GenBank/DDBJ databases">
        <title>Caerostris extrusa draft genome.</title>
        <authorList>
            <person name="Kono N."/>
            <person name="Arakawa K."/>
        </authorList>
    </citation>
    <scope>NUCLEOTIDE SEQUENCE [LARGE SCALE GENOMIC DNA]</scope>
</reference>
<gene>
    <name evidence="2" type="ORF">CEXT_430251</name>
</gene>
<organism evidence="2 3">
    <name type="scientific">Caerostris extrusa</name>
    <name type="common">Bark spider</name>
    <name type="synonym">Caerostris bankana</name>
    <dbReference type="NCBI Taxonomy" id="172846"/>
    <lineage>
        <taxon>Eukaryota</taxon>
        <taxon>Metazoa</taxon>
        <taxon>Ecdysozoa</taxon>
        <taxon>Arthropoda</taxon>
        <taxon>Chelicerata</taxon>
        <taxon>Arachnida</taxon>
        <taxon>Araneae</taxon>
        <taxon>Araneomorphae</taxon>
        <taxon>Entelegynae</taxon>
        <taxon>Araneoidea</taxon>
        <taxon>Araneidae</taxon>
        <taxon>Caerostris</taxon>
    </lineage>
</organism>
<dbReference type="Proteomes" id="UP001054945">
    <property type="component" value="Unassembled WGS sequence"/>
</dbReference>
<protein>
    <submittedName>
        <fullName evidence="2">Uncharacterized protein</fullName>
    </submittedName>
</protein>
<evidence type="ECO:0000313" key="3">
    <source>
        <dbReference type="Proteomes" id="UP001054945"/>
    </source>
</evidence>
<comment type="caution">
    <text evidence="2">The sequence shown here is derived from an EMBL/GenBank/DDBJ whole genome shotgun (WGS) entry which is preliminary data.</text>
</comment>
<feature type="region of interest" description="Disordered" evidence="1">
    <location>
        <begin position="15"/>
        <end position="36"/>
    </location>
</feature>
<keyword evidence="3" id="KW-1185">Reference proteome</keyword>
<name>A0AAV4XY15_CAEEX</name>
<dbReference type="AlphaFoldDB" id="A0AAV4XY15"/>
<evidence type="ECO:0000256" key="1">
    <source>
        <dbReference type="SAM" id="MobiDB-lite"/>
    </source>
</evidence>
<evidence type="ECO:0000313" key="2">
    <source>
        <dbReference type="EMBL" id="GIY99662.1"/>
    </source>
</evidence>
<accession>A0AAV4XY15</accession>